<evidence type="ECO:0000313" key="6">
    <source>
        <dbReference type="Proteomes" id="UP000323505"/>
    </source>
</evidence>
<dbReference type="AlphaFoldDB" id="A0A5D3FC50"/>
<gene>
    <name evidence="5" type="ORF">FXF68_32215</name>
</gene>
<sequence length="380" mass="36600">MVTGPRIVVAPDSFKGSLSASGVCAAVEAGVLRAVPGADVVAVPMADGGEGTLDCFLGARSGRVVAVAAADPAGRPVKARYALSGDGGSAVVELAAASGLPLVEDVPPDPMNAGSAGTGELIMDAVRRGARDVLVCVGGSASTDGGAGLLGALGFRFLDASGAELPPGGAALARLARIDGSAVPAEVRAARFRVACDVTNPLVGPDGAAAVFGPQKGASPAQVRELDAALTVFADAVAAHTGVRVHDLPGAGAAGGVCGGLAGLLGAVPADGAALVAEAVGLPAALTGADLVITGEGRVDAQSAAGKVVSAVAALAKERGIPCVALAGGVTGPLDDLHELGLTAAFSLADGPRPLAELRAEAAPLLAALAEQAVRLFAAR</sequence>
<evidence type="ECO:0000256" key="2">
    <source>
        <dbReference type="ARBA" id="ARBA00022679"/>
    </source>
</evidence>
<dbReference type="Gene3D" id="3.40.50.10350">
    <property type="entry name" value="Glycerate kinase, domain 1"/>
    <property type="match status" value="1"/>
</dbReference>
<dbReference type="Proteomes" id="UP000323505">
    <property type="component" value="Unassembled WGS sequence"/>
</dbReference>
<evidence type="ECO:0000256" key="4">
    <source>
        <dbReference type="PIRNR" id="PIRNR006078"/>
    </source>
</evidence>
<dbReference type="GO" id="GO:0031388">
    <property type="term" value="P:organic acid phosphorylation"/>
    <property type="evidence" value="ECO:0007669"/>
    <property type="project" value="UniProtKB-UniRule"/>
</dbReference>
<accession>A0A5D3FC50</accession>
<dbReference type="InterPro" id="IPR018197">
    <property type="entry name" value="Glycerate_kinase_RE-like"/>
</dbReference>
<dbReference type="RefSeq" id="WP_148765872.1">
    <property type="nucleotide sequence ID" value="NZ_VSRQ01000007.1"/>
</dbReference>
<dbReference type="NCBIfam" id="TIGR00045">
    <property type="entry name" value="glycerate kinase"/>
    <property type="match status" value="1"/>
</dbReference>
<dbReference type="SUPFAM" id="SSF110738">
    <property type="entry name" value="Glycerate kinase I"/>
    <property type="match status" value="1"/>
</dbReference>
<dbReference type="InterPro" id="IPR018193">
    <property type="entry name" value="Glyc_kinase_flavodox-like_fold"/>
</dbReference>
<dbReference type="Pfam" id="PF02595">
    <property type="entry name" value="Gly_kinase"/>
    <property type="match status" value="1"/>
</dbReference>
<dbReference type="InterPro" id="IPR004381">
    <property type="entry name" value="Glycerate_kinase"/>
</dbReference>
<dbReference type="EMBL" id="VSRQ01000007">
    <property type="protein sequence ID" value="TYK45330.1"/>
    <property type="molecule type" value="Genomic_DNA"/>
</dbReference>
<dbReference type="Gene3D" id="3.90.1510.10">
    <property type="entry name" value="Glycerate kinase, domain 2"/>
    <property type="match status" value="1"/>
</dbReference>
<comment type="caution">
    <text evidence="5">The sequence shown here is derived from an EMBL/GenBank/DDBJ whole genome shotgun (WGS) entry which is preliminary data.</text>
</comment>
<dbReference type="GO" id="GO:0008887">
    <property type="term" value="F:glycerate kinase activity"/>
    <property type="evidence" value="ECO:0007669"/>
    <property type="project" value="UniProtKB-UniRule"/>
</dbReference>
<keyword evidence="6" id="KW-1185">Reference proteome</keyword>
<keyword evidence="2 4" id="KW-0808">Transferase</keyword>
<protein>
    <submittedName>
        <fullName evidence="5">Glycerate kinase</fullName>
    </submittedName>
</protein>
<dbReference type="PIRSF" id="PIRSF006078">
    <property type="entry name" value="GlxK"/>
    <property type="match status" value="1"/>
</dbReference>
<evidence type="ECO:0000256" key="3">
    <source>
        <dbReference type="ARBA" id="ARBA00022777"/>
    </source>
</evidence>
<dbReference type="InterPro" id="IPR036129">
    <property type="entry name" value="Glycerate_kinase_sf"/>
</dbReference>
<comment type="similarity">
    <text evidence="1 4">Belongs to the glycerate kinase type-1 family.</text>
</comment>
<dbReference type="PANTHER" id="PTHR21599">
    <property type="entry name" value="GLYCERATE KINASE"/>
    <property type="match status" value="1"/>
</dbReference>
<reference evidence="5 6" key="1">
    <citation type="submission" date="2019-08" db="EMBL/GenBank/DDBJ databases">
        <title>Actinomadura sp. nov. CYP1-5 isolated from mountain soil.</title>
        <authorList>
            <person name="Songsumanus A."/>
            <person name="Kuncharoen N."/>
            <person name="Kudo T."/>
            <person name="Yuki M."/>
            <person name="Igarashi Y."/>
            <person name="Tanasupawat S."/>
        </authorList>
    </citation>
    <scope>NUCLEOTIDE SEQUENCE [LARGE SCALE GENOMIC DNA]</scope>
    <source>
        <strain evidence="5 6">CYP1-5</strain>
    </source>
</reference>
<evidence type="ECO:0000256" key="1">
    <source>
        <dbReference type="ARBA" id="ARBA00006284"/>
    </source>
</evidence>
<organism evidence="5 6">
    <name type="scientific">Actinomadura decatromicini</name>
    <dbReference type="NCBI Taxonomy" id="2604572"/>
    <lineage>
        <taxon>Bacteria</taxon>
        <taxon>Bacillati</taxon>
        <taxon>Actinomycetota</taxon>
        <taxon>Actinomycetes</taxon>
        <taxon>Streptosporangiales</taxon>
        <taxon>Thermomonosporaceae</taxon>
        <taxon>Actinomadura</taxon>
    </lineage>
</organism>
<evidence type="ECO:0000313" key="5">
    <source>
        <dbReference type="EMBL" id="TYK45330.1"/>
    </source>
</evidence>
<proteinExistence type="inferred from homology"/>
<keyword evidence="3 4" id="KW-0418">Kinase</keyword>
<name>A0A5D3FC50_9ACTN</name>
<dbReference type="PANTHER" id="PTHR21599:SF0">
    <property type="entry name" value="GLYCERATE KINASE"/>
    <property type="match status" value="1"/>
</dbReference>